<dbReference type="AlphaFoldDB" id="A0A7V8VAR2"/>
<dbReference type="Proteomes" id="UP000542342">
    <property type="component" value="Unassembled WGS sequence"/>
</dbReference>
<name>A0A7V8VAR2_9BACT</name>
<reference evidence="1 2" key="1">
    <citation type="submission" date="2020-07" db="EMBL/GenBank/DDBJ databases">
        <title>Thermogemmata thermophila gen. nov., sp. nov., a novel moderate thermophilic planctomycete from a Kamchatka hot spring.</title>
        <authorList>
            <person name="Elcheninov A.G."/>
            <person name="Podosokorskaya O.A."/>
            <person name="Kovaleva O.L."/>
            <person name="Novikov A."/>
            <person name="Bonch-Osmolovskaya E.A."/>
            <person name="Toshchakov S.V."/>
            <person name="Kublanov I.V."/>
        </authorList>
    </citation>
    <scope>NUCLEOTIDE SEQUENCE [LARGE SCALE GENOMIC DNA]</scope>
    <source>
        <strain evidence="1 2">2918</strain>
    </source>
</reference>
<comment type="caution">
    <text evidence="1">The sequence shown here is derived from an EMBL/GenBank/DDBJ whole genome shotgun (WGS) entry which is preliminary data.</text>
</comment>
<sequence length="399" mass="44854">MSRAFSIPTVLRMVPNCLLKEFFQRLGHGDLGIAWEGLGEREIEPIVQALNALTPAQFDNVEGALHNVFDLACETGIGAIIEAGVLAGDPDLPAAMPQDGGPYHKAMWAWLNRTEIVNRAILIHQVEHLAWWRKRKDLPQVEPDKSPATLKQLEKGLSDLLLCEQGRGKVCTVETLTRRGTDYFFAHPDDFVQNVTAHDQDGKLAPRTFRQTFAIVFAYNRAEGTLELFAKVPPKIKPRLEELFAQIVLGVELEDWNPDAAYDLNGLKHRTFSLATDPEDCVRARVRRLRLSFKNSHRRMVLEADPDAGPDDVYDMLDEVLNKERVPLSSVNVTMVTFCFEFLPLDGRKPGTLTFDVAYPSSCSLRNQRPERIELAQKYLKRWNIDGVRSVAPDVAAAG</sequence>
<dbReference type="EMBL" id="JACEFB010000001">
    <property type="protein sequence ID" value="MBA2224600.1"/>
    <property type="molecule type" value="Genomic_DNA"/>
</dbReference>
<gene>
    <name evidence="1" type="ORF">H0921_00305</name>
</gene>
<evidence type="ECO:0000313" key="1">
    <source>
        <dbReference type="EMBL" id="MBA2224600.1"/>
    </source>
</evidence>
<accession>A0A7V8VAR2</accession>
<protein>
    <submittedName>
        <fullName evidence="1">Uncharacterized protein</fullName>
    </submittedName>
</protein>
<dbReference type="RefSeq" id="WP_194536041.1">
    <property type="nucleotide sequence ID" value="NZ_JACEFB010000001.1"/>
</dbReference>
<organism evidence="1 2">
    <name type="scientific">Thermogemmata fonticola</name>
    <dbReference type="NCBI Taxonomy" id="2755323"/>
    <lineage>
        <taxon>Bacteria</taxon>
        <taxon>Pseudomonadati</taxon>
        <taxon>Planctomycetota</taxon>
        <taxon>Planctomycetia</taxon>
        <taxon>Gemmatales</taxon>
        <taxon>Gemmataceae</taxon>
        <taxon>Thermogemmata</taxon>
    </lineage>
</organism>
<evidence type="ECO:0000313" key="2">
    <source>
        <dbReference type="Proteomes" id="UP000542342"/>
    </source>
</evidence>
<keyword evidence="2" id="KW-1185">Reference proteome</keyword>
<proteinExistence type="predicted"/>